<keyword evidence="4" id="KW-1185">Reference proteome</keyword>
<evidence type="ECO:0000259" key="2">
    <source>
        <dbReference type="Pfam" id="PF02915"/>
    </source>
</evidence>
<dbReference type="Pfam" id="PF02915">
    <property type="entry name" value="Rubrerythrin"/>
    <property type="match status" value="1"/>
</dbReference>
<evidence type="ECO:0000313" key="4">
    <source>
        <dbReference type="Proteomes" id="UP000680348"/>
    </source>
</evidence>
<dbReference type="GO" id="GO:0016491">
    <property type="term" value="F:oxidoreductase activity"/>
    <property type="evidence" value="ECO:0007669"/>
    <property type="project" value="InterPro"/>
</dbReference>
<dbReference type="Gene3D" id="1.20.1260.10">
    <property type="match status" value="1"/>
</dbReference>
<name>A0A942E5P3_9HYPH</name>
<sequence length="286" mass="31988">MSLLKSEPFAAVTSMDELLAIAFAMEQEAIDGYSKLAAHMRQENRPDMVAVFERLVGEESQHLGNVVHWSERVSGKQPDLSNLRWEPADTFDDEGAGSIAPELLSAYRAFAMAVRNEERAFLFWTYVAAQTDQDKLREAAERMAREELGHLATLRRERRQAFHHRRAAKPAANPPELSELEQRLAEHLDATAGKESGPEVSRQQDLAQQARERASGLAAKPFGPSPLLKDGLPPNVLERPGPLCELLLDCYLDFGERLPDQESRSRAQRFAAGAVECRSFIRALVQ</sequence>
<dbReference type="Proteomes" id="UP000680348">
    <property type="component" value="Unassembled WGS sequence"/>
</dbReference>
<organism evidence="3 4">
    <name type="scientific">Pseudaminobacter soli</name>
    <name type="common">ex Zhang et al. 2022</name>
    <dbReference type="NCBI Taxonomy" id="2831468"/>
    <lineage>
        <taxon>Bacteria</taxon>
        <taxon>Pseudomonadati</taxon>
        <taxon>Pseudomonadota</taxon>
        <taxon>Alphaproteobacteria</taxon>
        <taxon>Hyphomicrobiales</taxon>
        <taxon>Phyllobacteriaceae</taxon>
        <taxon>Pseudaminobacter</taxon>
    </lineage>
</organism>
<reference evidence="3" key="1">
    <citation type="submission" date="2021-04" db="EMBL/GenBank/DDBJ databases">
        <title>Pseudaminobacter soli sp. nov., isolated from paddy soil contaminated by heavy metals.</title>
        <authorList>
            <person name="Zhang K."/>
        </authorList>
    </citation>
    <scope>NUCLEOTIDE SEQUENCE</scope>
    <source>
        <strain evidence="3">19-2017</strain>
    </source>
</reference>
<dbReference type="PANTHER" id="PTHR33531">
    <property type="entry name" value="RUBRERYTHRIN SUBFAMILY"/>
    <property type="match status" value="1"/>
</dbReference>
<dbReference type="GO" id="GO:0046872">
    <property type="term" value="F:metal ion binding"/>
    <property type="evidence" value="ECO:0007669"/>
    <property type="project" value="InterPro"/>
</dbReference>
<dbReference type="EMBL" id="JAGWCR010000014">
    <property type="protein sequence ID" value="MBS3651608.1"/>
    <property type="molecule type" value="Genomic_DNA"/>
</dbReference>
<dbReference type="SUPFAM" id="SSF47240">
    <property type="entry name" value="Ferritin-like"/>
    <property type="match status" value="1"/>
</dbReference>
<dbReference type="CDD" id="cd01045">
    <property type="entry name" value="Ferritin_like_AB"/>
    <property type="match status" value="1"/>
</dbReference>
<comment type="caution">
    <text evidence="3">The sequence shown here is derived from an EMBL/GenBank/DDBJ whole genome shotgun (WGS) entry which is preliminary data.</text>
</comment>
<accession>A0A942E5P3</accession>
<protein>
    <submittedName>
        <fullName evidence="3">Ferritin family protein</fullName>
    </submittedName>
</protein>
<feature type="region of interest" description="Disordered" evidence="1">
    <location>
        <begin position="192"/>
        <end position="234"/>
    </location>
</feature>
<evidence type="ECO:0000256" key="1">
    <source>
        <dbReference type="SAM" id="MobiDB-lite"/>
    </source>
</evidence>
<dbReference type="InterPro" id="IPR003251">
    <property type="entry name" value="Rr_diiron-bd_dom"/>
</dbReference>
<dbReference type="AlphaFoldDB" id="A0A942E5P3"/>
<dbReference type="InterPro" id="IPR009078">
    <property type="entry name" value="Ferritin-like_SF"/>
</dbReference>
<gene>
    <name evidence="3" type="ORF">KEU06_23600</name>
</gene>
<dbReference type="RefSeq" id="WP_188257155.1">
    <property type="nucleotide sequence ID" value="NZ_JABVCF010000014.1"/>
</dbReference>
<feature type="domain" description="Rubrerythrin diiron-binding" evidence="2">
    <location>
        <begin position="17"/>
        <end position="75"/>
    </location>
</feature>
<evidence type="ECO:0000313" key="3">
    <source>
        <dbReference type="EMBL" id="MBS3651608.1"/>
    </source>
</evidence>
<proteinExistence type="predicted"/>
<dbReference type="InterPro" id="IPR012347">
    <property type="entry name" value="Ferritin-like"/>
</dbReference>
<dbReference type="PANTHER" id="PTHR33531:SF7">
    <property type="entry name" value="HYPOTHETICAL MEMBRANE PROTEIN, CONSERVED"/>
    <property type="match status" value="1"/>
</dbReference>